<keyword evidence="4" id="KW-1185">Reference proteome</keyword>
<dbReference type="InterPro" id="IPR039586">
    <property type="entry name" value="CFAP46"/>
</dbReference>
<dbReference type="PANTHER" id="PTHR15977">
    <property type="entry name" value="CILIA- AND FLAGELLA-ASSOCIATED PROTEIN 46"/>
    <property type="match status" value="1"/>
</dbReference>
<evidence type="ECO:0000313" key="4">
    <source>
        <dbReference type="Proteomes" id="UP000678393"/>
    </source>
</evidence>
<evidence type="ECO:0000256" key="1">
    <source>
        <dbReference type="PROSITE-ProRule" id="PRU00339"/>
    </source>
</evidence>
<feature type="compositionally biased region" description="Polar residues" evidence="2">
    <location>
        <begin position="591"/>
        <end position="602"/>
    </location>
</feature>
<gene>
    <name evidence="3" type="ORF">CUNI_LOCUS14029</name>
</gene>
<organism evidence="3 4">
    <name type="scientific">Candidula unifasciata</name>
    <dbReference type="NCBI Taxonomy" id="100452"/>
    <lineage>
        <taxon>Eukaryota</taxon>
        <taxon>Metazoa</taxon>
        <taxon>Spiralia</taxon>
        <taxon>Lophotrochozoa</taxon>
        <taxon>Mollusca</taxon>
        <taxon>Gastropoda</taxon>
        <taxon>Heterobranchia</taxon>
        <taxon>Euthyneura</taxon>
        <taxon>Panpulmonata</taxon>
        <taxon>Eupulmonata</taxon>
        <taxon>Stylommatophora</taxon>
        <taxon>Helicina</taxon>
        <taxon>Helicoidea</taxon>
        <taxon>Geomitridae</taxon>
        <taxon>Candidula</taxon>
    </lineage>
</organism>
<accession>A0A8S3ZPP8</accession>
<dbReference type="GO" id="GO:0035082">
    <property type="term" value="P:axoneme assembly"/>
    <property type="evidence" value="ECO:0007669"/>
    <property type="project" value="InterPro"/>
</dbReference>
<dbReference type="OrthoDB" id="68437at2759"/>
<protein>
    <submittedName>
        <fullName evidence="3">Uncharacterized protein</fullName>
    </submittedName>
</protein>
<feature type="compositionally biased region" description="Low complexity" evidence="2">
    <location>
        <begin position="575"/>
        <end position="590"/>
    </location>
</feature>
<feature type="region of interest" description="Disordered" evidence="2">
    <location>
        <begin position="859"/>
        <end position="902"/>
    </location>
</feature>
<feature type="compositionally biased region" description="Basic and acidic residues" evidence="2">
    <location>
        <begin position="869"/>
        <end position="893"/>
    </location>
</feature>
<dbReference type="AlphaFoldDB" id="A0A8S3ZPP8"/>
<proteinExistence type="predicted"/>
<dbReference type="GO" id="GO:0060294">
    <property type="term" value="P:cilium movement involved in cell motility"/>
    <property type="evidence" value="ECO:0007669"/>
    <property type="project" value="InterPro"/>
</dbReference>
<dbReference type="InterPro" id="IPR019734">
    <property type="entry name" value="TPR_rpt"/>
</dbReference>
<dbReference type="Proteomes" id="UP000678393">
    <property type="component" value="Unassembled WGS sequence"/>
</dbReference>
<dbReference type="EMBL" id="CAJHNH020003079">
    <property type="protein sequence ID" value="CAG5128471.1"/>
    <property type="molecule type" value="Genomic_DNA"/>
</dbReference>
<dbReference type="PANTHER" id="PTHR15977:SF15">
    <property type="entry name" value="CILIA- AND FLAGELLA-ASSOCIATED PROTEIN 46"/>
    <property type="match status" value="1"/>
</dbReference>
<sequence length="992" mass="113385">EINRNKALSVISRLLSKENVKRLLAPAQKIFLRCGRLTNTFHAFRSLLLLELCQLCLELNMNQLALVCVEAMKLCDFQDSSFHLQLAFIECQLMICNLGDKQESYQKSVVDIRLQAIKICEEAVRNSVRQGDHKLIQKGCVTLWNLCLPLLQPNLRHRVRKPLTMITDALEDIESLLVELRCEAHIELACCLEDQEQVQVALNNLKKAFFLDVKNVYRERLEVLLRRLELRSQLYMQPARPEDHAAMIIEQAQKADSGTIRMKRSVLVKAGEILAPDAFLVVLDSENDAKVEERILSFTKNLAGKVLHFKTCVSKAEGHLQRLGDENCRERARLWADLAKTARRQEVWDVCRVACRFCLLYDNGFWQNISDGNKNNFNDYQFYDEYDDKSVLRSEHQTSAVETTQLYDRDLTRMMGEISFIYGEALVQFLRSENVQLNDKPVPPENQANIYKSINGISIDQDNDWITYCNWIRDISELATHSFLHGMMLGVKLAEAWMVHNAATYVWNYNNHVLSQNRHTEIVPHLSMILEGLKRVGYAGETVMLVNICNALAQGLIRPWIEVKALEKARKEIASPKSTTTTKAKGGKTPVQTKSKSSIMTTNSETITEVKKAIDICEFAMQETSGDSPSNSVPIFHRLPLLQTWVQAKQLAKQQISKTFGSSSQNNSESQSQMTRSIVALEMFVLSRNGIMEFKDTPNLEEISMMVEFAKWTDKFVELILWTRLTFLAFELHIHTLVMQCSSKALRFSALGTQPRNRKMDLSQYSKEQELLSYVSVLRGQSLMETMPDRDSVRNDALTTFLDSAKFARSAGNYELVMAAARHFWNACLPLVSQPNKRKNLRKALRIMLECIAATADTSKKQKAPAQAKNKDKNNVEESIKTDEEKKDNKSGMEQRPIGKTSEVVRIPSEATRREEDDLKLRAAMYGVLFQAYADEGRWTEALEAIDKAVSELPRSNHKLLIFKHRIMVKATLGQSIHNDIQRFKEEPEDVL</sequence>
<keyword evidence="1" id="KW-0802">TPR repeat</keyword>
<dbReference type="PROSITE" id="PS50005">
    <property type="entry name" value="TPR"/>
    <property type="match status" value="1"/>
</dbReference>
<evidence type="ECO:0000313" key="3">
    <source>
        <dbReference type="EMBL" id="CAG5128471.1"/>
    </source>
</evidence>
<feature type="repeat" description="TPR" evidence="1">
    <location>
        <begin position="923"/>
        <end position="956"/>
    </location>
</feature>
<name>A0A8S3ZPP8_9EUPU</name>
<feature type="non-terminal residue" evidence="3">
    <location>
        <position position="1"/>
    </location>
</feature>
<feature type="region of interest" description="Disordered" evidence="2">
    <location>
        <begin position="574"/>
        <end position="602"/>
    </location>
</feature>
<comment type="caution">
    <text evidence="3">The sequence shown here is derived from an EMBL/GenBank/DDBJ whole genome shotgun (WGS) entry which is preliminary data.</text>
</comment>
<reference evidence="3" key="1">
    <citation type="submission" date="2021-04" db="EMBL/GenBank/DDBJ databases">
        <authorList>
            <consortium name="Molecular Ecology Group"/>
        </authorList>
    </citation>
    <scope>NUCLEOTIDE SEQUENCE</scope>
</reference>
<feature type="non-terminal residue" evidence="3">
    <location>
        <position position="992"/>
    </location>
</feature>
<evidence type="ECO:0000256" key="2">
    <source>
        <dbReference type="SAM" id="MobiDB-lite"/>
    </source>
</evidence>